<dbReference type="EMBL" id="CP012150">
    <property type="protein sequence ID" value="AKS31699.1"/>
    <property type="molecule type" value="Genomic_DNA"/>
</dbReference>
<dbReference type="Pfam" id="PF00934">
    <property type="entry name" value="PE"/>
    <property type="match status" value="1"/>
</dbReference>
<dbReference type="STRING" id="134601.AFA91_07195"/>
<evidence type="ECO:0000313" key="3">
    <source>
        <dbReference type="Proteomes" id="UP000062255"/>
    </source>
</evidence>
<accession>A0A0K0X2P5</accession>
<reference evidence="2 3" key="1">
    <citation type="submission" date="2015-07" db="EMBL/GenBank/DDBJ databases">
        <title>Complete genome sequence of Mycobacterium goodii X7B, a facultative thermophilic biodesulfurizing bacterium.</title>
        <authorList>
            <person name="Yu B."/>
            <person name="Li F."/>
            <person name="Xu P."/>
        </authorList>
    </citation>
    <scope>NUCLEOTIDE SEQUENCE [LARGE SCALE GENOMIC DNA]</scope>
    <source>
        <strain evidence="2 3">X7B</strain>
    </source>
</reference>
<dbReference type="OrthoDB" id="4753420at2"/>
<dbReference type="Proteomes" id="UP000062255">
    <property type="component" value="Chromosome"/>
</dbReference>
<proteinExistence type="predicted"/>
<dbReference type="AlphaFoldDB" id="A0A0K0X2P5"/>
<dbReference type="KEGG" id="mgo:AFA91_07195"/>
<evidence type="ECO:0000313" key="2">
    <source>
        <dbReference type="EMBL" id="AKS31699.1"/>
    </source>
</evidence>
<gene>
    <name evidence="2" type="ORF">AFA91_07195</name>
</gene>
<evidence type="ECO:0000259" key="1">
    <source>
        <dbReference type="Pfam" id="PF00934"/>
    </source>
</evidence>
<dbReference type="InterPro" id="IPR000084">
    <property type="entry name" value="PE-PGRS_N"/>
</dbReference>
<dbReference type="PATRIC" id="fig|134601.6.peg.1493"/>
<dbReference type="Gene3D" id="1.10.287.850">
    <property type="entry name" value="HP0062-like domain"/>
    <property type="match status" value="1"/>
</dbReference>
<sequence length="97" mass="9271">MQPMTHNPGAEAVAAQVIANAARGLAGGTTASAAVTALVPAGADEVSALAAVAFASEGVEALAANAFAQEELTRAGGAFAEIAGIYNAVDAANAATM</sequence>
<organism evidence="2 3">
    <name type="scientific">Mycolicibacterium goodii</name>
    <name type="common">Mycobacterium goodii</name>
    <dbReference type="NCBI Taxonomy" id="134601"/>
    <lineage>
        <taxon>Bacteria</taxon>
        <taxon>Bacillati</taxon>
        <taxon>Actinomycetota</taxon>
        <taxon>Actinomycetes</taxon>
        <taxon>Mycobacteriales</taxon>
        <taxon>Mycobacteriaceae</taxon>
        <taxon>Mycolicibacterium</taxon>
    </lineage>
</organism>
<name>A0A0K0X2P5_MYCGD</name>
<feature type="domain" description="PE" evidence="1">
    <location>
        <begin position="4"/>
        <end position="93"/>
    </location>
</feature>
<dbReference type="RefSeq" id="WP_049744112.1">
    <property type="nucleotide sequence ID" value="NZ_CP012150.1"/>
</dbReference>
<protein>
    <submittedName>
        <fullName evidence="2">PbsX family transcriptional regulator</fullName>
    </submittedName>
</protein>